<name>A0A8J9YTH1_BRALA</name>
<evidence type="ECO:0000313" key="5">
    <source>
        <dbReference type="Proteomes" id="UP000838412"/>
    </source>
</evidence>
<dbReference type="InterPro" id="IPR036005">
    <property type="entry name" value="Creatinase/aminopeptidase-like"/>
</dbReference>
<dbReference type="PANTHER" id="PTHR46112:SF2">
    <property type="entry name" value="XAA-PRO AMINOPEPTIDASE P-RELATED"/>
    <property type="match status" value="1"/>
</dbReference>
<dbReference type="OrthoDB" id="4215474at2759"/>
<evidence type="ECO:0000313" key="4">
    <source>
        <dbReference type="EMBL" id="CAH1241415.1"/>
    </source>
</evidence>
<keyword evidence="5" id="KW-1185">Reference proteome</keyword>
<feature type="domain" description="Peptidase M24" evidence="2">
    <location>
        <begin position="255"/>
        <end position="472"/>
    </location>
</feature>
<feature type="compositionally biased region" description="Low complexity" evidence="1">
    <location>
        <begin position="48"/>
        <end position="57"/>
    </location>
</feature>
<evidence type="ECO:0000259" key="2">
    <source>
        <dbReference type="Pfam" id="PF00557"/>
    </source>
</evidence>
<dbReference type="Gene3D" id="3.90.230.10">
    <property type="entry name" value="Creatinase/methionine aminopeptidase superfamily"/>
    <property type="match status" value="1"/>
</dbReference>
<organism evidence="4 5">
    <name type="scientific">Branchiostoma lanceolatum</name>
    <name type="common">Common lancelet</name>
    <name type="synonym">Amphioxus lanceolatum</name>
    <dbReference type="NCBI Taxonomy" id="7740"/>
    <lineage>
        <taxon>Eukaryota</taxon>
        <taxon>Metazoa</taxon>
        <taxon>Chordata</taxon>
        <taxon>Cephalochordata</taxon>
        <taxon>Leptocardii</taxon>
        <taxon>Amphioxiformes</taxon>
        <taxon>Branchiostomatidae</taxon>
        <taxon>Branchiostoma</taxon>
    </lineage>
</organism>
<dbReference type="InterPro" id="IPR050659">
    <property type="entry name" value="Peptidase_M24B"/>
</dbReference>
<sequence>MWKILASTSPRILWEKGLPDLQKLTAAVPAIIARCQHSKAGNGPGSPPVGSLGSSRGYSGAKQDPISHPAHAQNVDASRFKRLPVADDLMPRLVDRKNGEKVQPTFSVKELQRRLNVLRAFMITSNIDAVLFTSYHNINYFCDYLYVAFGRPYGLVVTMDNVLSITSAIDGGQPWRRTQIGENIGYTDWHRDNYYHALQAELAGRGLMTLGVEFDHMSLEGFTKLNLALPDMQKIDICKPTMRMRMKKSEEEISLIREGARIADLGGWAVVEALKEGVTEYELSIHATSAMIREVAKTYPHGDYLNTWAWIMSGINTDGGHNPATSRRVRSGDILSLNTCPVIAGYYTALERTMFLNHASDAHLALWEINCQVHRRGLELIRPGARCCDIATELNEMFREHGLLQYRSFGYGHSFGSICHYYGRETELELREDITTVLEPGMVISMEPMIMIPEGMPGSGGYREHDILVLTEDGAENITGFPMGPEHNIIKK</sequence>
<feature type="region of interest" description="Disordered" evidence="1">
    <location>
        <begin position="37"/>
        <end position="71"/>
    </location>
</feature>
<dbReference type="PANTHER" id="PTHR46112">
    <property type="entry name" value="AMINOPEPTIDASE"/>
    <property type="match status" value="1"/>
</dbReference>
<feature type="domain" description="Creatinase N-terminal" evidence="3">
    <location>
        <begin position="114"/>
        <end position="246"/>
    </location>
</feature>
<dbReference type="SUPFAM" id="SSF55920">
    <property type="entry name" value="Creatinase/aminopeptidase"/>
    <property type="match status" value="1"/>
</dbReference>
<dbReference type="InterPro" id="IPR000587">
    <property type="entry name" value="Creatinase_N"/>
</dbReference>
<dbReference type="Pfam" id="PF00557">
    <property type="entry name" value="Peptidase_M24"/>
    <property type="match status" value="1"/>
</dbReference>
<protein>
    <submittedName>
        <fullName evidence="4">Hypp6362 protein</fullName>
    </submittedName>
</protein>
<dbReference type="AlphaFoldDB" id="A0A8J9YTH1"/>
<accession>A0A8J9YTH1</accession>
<dbReference type="Gene3D" id="3.40.350.10">
    <property type="entry name" value="Creatinase/prolidase N-terminal domain"/>
    <property type="match status" value="1"/>
</dbReference>
<dbReference type="GO" id="GO:0004177">
    <property type="term" value="F:aminopeptidase activity"/>
    <property type="evidence" value="ECO:0007669"/>
    <property type="project" value="UniProtKB-ARBA"/>
</dbReference>
<dbReference type="Pfam" id="PF01321">
    <property type="entry name" value="Creatinase_N"/>
    <property type="match status" value="1"/>
</dbReference>
<proteinExistence type="predicted"/>
<gene>
    <name evidence="4" type="primary">Hypp6362</name>
    <name evidence="4" type="ORF">BLAG_LOCUS5073</name>
</gene>
<evidence type="ECO:0000259" key="3">
    <source>
        <dbReference type="Pfam" id="PF01321"/>
    </source>
</evidence>
<dbReference type="EMBL" id="OV696697">
    <property type="protein sequence ID" value="CAH1241415.1"/>
    <property type="molecule type" value="Genomic_DNA"/>
</dbReference>
<reference evidence="4" key="1">
    <citation type="submission" date="2022-01" db="EMBL/GenBank/DDBJ databases">
        <authorList>
            <person name="Braso-Vives M."/>
        </authorList>
    </citation>
    <scope>NUCLEOTIDE SEQUENCE</scope>
</reference>
<evidence type="ECO:0000256" key="1">
    <source>
        <dbReference type="SAM" id="MobiDB-lite"/>
    </source>
</evidence>
<dbReference type="SUPFAM" id="SSF53092">
    <property type="entry name" value="Creatinase/prolidase N-terminal domain"/>
    <property type="match status" value="1"/>
</dbReference>
<dbReference type="InterPro" id="IPR029149">
    <property type="entry name" value="Creatin/AminoP/Spt16_N"/>
</dbReference>
<dbReference type="Proteomes" id="UP000838412">
    <property type="component" value="Chromosome 12"/>
</dbReference>
<dbReference type="InterPro" id="IPR000994">
    <property type="entry name" value="Pept_M24"/>
</dbReference>